<proteinExistence type="predicted"/>
<evidence type="ECO:0000313" key="1">
    <source>
        <dbReference type="EMBL" id="SVE43955.1"/>
    </source>
</evidence>
<gene>
    <name evidence="1" type="ORF">METZ01_LOCUS496809</name>
</gene>
<dbReference type="EMBL" id="UINC01217380">
    <property type="protein sequence ID" value="SVE43955.1"/>
    <property type="molecule type" value="Genomic_DNA"/>
</dbReference>
<feature type="non-terminal residue" evidence="1">
    <location>
        <position position="193"/>
    </location>
</feature>
<reference evidence="1" key="1">
    <citation type="submission" date="2018-05" db="EMBL/GenBank/DDBJ databases">
        <authorList>
            <person name="Lanie J.A."/>
            <person name="Ng W.-L."/>
            <person name="Kazmierczak K.M."/>
            <person name="Andrzejewski T.M."/>
            <person name="Davidsen T.M."/>
            <person name="Wayne K.J."/>
            <person name="Tettelin H."/>
            <person name="Glass J.I."/>
            <person name="Rusch D."/>
            <person name="Podicherti R."/>
            <person name="Tsui H.-C.T."/>
            <person name="Winkler M.E."/>
        </authorList>
    </citation>
    <scope>NUCLEOTIDE SEQUENCE</scope>
</reference>
<dbReference type="Gene3D" id="3.40.210.20">
    <property type="entry name" value="MvaI/BcnI restriction endonuclease, catalytic domain"/>
    <property type="match status" value="1"/>
</dbReference>
<protein>
    <submittedName>
        <fullName evidence="1">Uncharacterized protein</fullName>
    </submittedName>
</protein>
<dbReference type="InterPro" id="IPR043004">
    <property type="entry name" value="MvaI_BcnI_cat"/>
</dbReference>
<dbReference type="AlphaFoldDB" id="A0A383DI77"/>
<sequence>MLSTSNKDIVETLQLFKSVNLPVSFIVPTITGMEKSIMDATFEVREFLRQSGLHDYSSQEQGQENKNIIQTKLLSNDAIYETTTSLYRPETKKGDPRIWIYELKKYASPTDLLALIAKQDELIIINCSKSDLNEILSASNPVFKDLLSGLKVGMSEIAEELFEKMRDISKLGFVQTKRPGDTGVGYTLETLLD</sequence>
<name>A0A383DI77_9ZZZZ</name>
<accession>A0A383DI77</accession>
<organism evidence="1">
    <name type="scientific">marine metagenome</name>
    <dbReference type="NCBI Taxonomy" id="408172"/>
    <lineage>
        <taxon>unclassified sequences</taxon>
        <taxon>metagenomes</taxon>
        <taxon>ecological metagenomes</taxon>
    </lineage>
</organism>